<sequence length="305" mass="34826">MENKQVLSEATPLEITFGFELDFCVLSVPDQFLDPSPNDPRQLQAQGITRPKGYPDVFLPYIHQQVPLIFDGVEEYDWPEEWHDQFDALKRNIAKRLTGNGYTTVADCDYDEASNYSSIKELGLWIVSMDSIINHGVHPDLPGYYLWPVEMKSPAYIYNEENKQKVRGVLQFLDKSYRNRCDLSADVHVHIGNGEKGFDIRIVRNLMAFLWTFENQIASMHDPHYMTGMAFSKPVSTYSYLAGVSRAARTILNDESVNDEALLEHGRNYAIDSIMSLETVDQAVAMLSAINLKQDILTNRLIYSI</sequence>
<dbReference type="Pfam" id="PF12224">
    <property type="entry name" value="Amidoligase_2"/>
    <property type="match status" value="1"/>
</dbReference>
<dbReference type="Proteomes" id="UP000249056">
    <property type="component" value="Unassembled WGS sequence"/>
</dbReference>
<protein>
    <submittedName>
        <fullName evidence="1">Uncharacterized protein</fullName>
    </submittedName>
</protein>
<reference evidence="1 2" key="1">
    <citation type="submission" date="2018-06" db="EMBL/GenBank/DDBJ databases">
        <title>Genome Sequence of the Brown Rot Fungal Pathogen Monilinia fructigena.</title>
        <authorList>
            <person name="Landi L."/>
            <person name="De Miccolis Angelini R.M."/>
            <person name="Pollastro S."/>
            <person name="Abate D."/>
            <person name="Faretra F."/>
            <person name="Romanazzi G."/>
        </authorList>
    </citation>
    <scope>NUCLEOTIDE SEQUENCE [LARGE SCALE GENOMIC DNA]</scope>
    <source>
        <strain evidence="1 2">Mfrg269</strain>
    </source>
</reference>
<evidence type="ECO:0000313" key="1">
    <source>
        <dbReference type="EMBL" id="RAL66764.1"/>
    </source>
</evidence>
<dbReference type="OrthoDB" id="412402at2759"/>
<dbReference type="PANTHER" id="PTHR36847">
    <property type="entry name" value="AMIDOLIGASE ENZYME"/>
    <property type="match status" value="1"/>
</dbReference>
<dbReference type="PANTHER" id="PTHR36847:SF1">
    <property type="entry name" value="AMIDOLIGASE ENZYME"/>
    <property type="match status" value="1"/>
</dbReference>
<proteinExistence type="predicted"/>
<dbReference type="EMBL" id="QKRW01000005">
    <property type="protein sequence ID" value="RAL66764.1"/>
    <property type="molecule type" value="Genomic_DNA"/>
</dbReference>
<keyword evidence="2" id="KW-1185">Reference proteome</keyword>
<dbReference type="InterPro" id="IPR022025">
    <property type="entry name" value="Amidoligase_2"/>
</dbReference>
<name>A0A395J3T0_9HELO</name>
<organism evidence="1 2">
    <name type="scientific">Monilinia fructigena</name>
    <dbReference type="NCBI Taxonomy" id="38457"/>
    <lineage>
        <taxon>Eukaryota</taxon>
        <taxon>Fungi</taxon>
        <taxon>Dikarya</taxon>
        <taxon>Ascomycota</taxon>
        <taxon>Pezizomycotina</taxon>
        <taxon>Leotiomycetes</taxon>
        <taxon>Helotiales</taxon>
        <taxon>Sclerotiniaceae</taxon>
        <taxon>Monilinia</taxon>
    </lineage>
</organism>
<comment type="caution">
    <text evidence="1">The sequence shown here is derived from an EMBL/GenBank/DDBJ whole genome shotgun (WGS) entry which is preliminary data.</text>
</comment>
<accession>A0A395J3T0</accession>
<gene>
    <name evidence="1" type="ORF">DID88_007547</name>
</gene>
<dbReference type="AlphaFoldDB" id="A0A395J3T0"/>
<evidence type="ECO:0000313" key="2">
    <source>
        <dbReference type="Proteomes" id="UP000249056"/>
    </source>
</evidence>